<protein>
    <submittedName>
        <fullName evidence="2">Imidazolonepropionase</fullName>
    </submittedName>
</protein>
<evidence type="ECO:0000259" key="1">
    <source>
        <dbReference type="Pfam" id="PF01979"/>
    </source>
</evidence>
<dbReference type="GO" id="GO:0016810">
    <property type="term" value="F:hydrolase activity, acting on carbon-nitrogen (but not peptide) bonds"/>
    <property type="evidence" value="ECO:0007669"/>
    <property type="project" value="InterPro"/>
</dbReference>
<keyword evidence="3" id="KW-1185">Reference proteome</keyword>
<dbReference type="CDD" id="cd01299">
    <property type="entry name" value="Met_dep_hydrolase_A"/>
    <property type="match status" value="1"/>
</dbReference>
<evidence type="ECO:0000313" key="2">
    <source>
        <dbReference type="EMBL" id="SEV97537.1"/>
    </source>
</evidence>
<feature type="domain" description="Amidohydrolase-related" evidence="1">
    <location>
        <begin position="54"/>
        <end position="403"/>
    </location>
</feature>
<dbReference type="Gene3D" id="3.20.20.140">
    <property type="entry name" value="Metal-dependent hydrolases"/>
    <property type="match status" value="1"/>
</dbReference>
<dbReference type="SUPFAM" id="SSF51556">
    <property type="entry name" value="Metallo-dependent hydrolases"/>
    <property type="match status" value="1"/>
</dbReference>
<dbReference type="EMBL" id="FOJA01000001">
    <property type="protein sequence ID" value="SEV97537.1"/>
    <property type="molecule type" value="Genomic_DNA"/>
</dbReference>
<dbReference type="AlphaFoldDB" id="A0A1I0NAJ8"/>
<dbReference type="RefSeq" id="WP_089667988.1">
    <property type="nucleotide sequence ID" value="NZ_FOJA01000001.1"/>
</dbReference>
<dbReference type="Proteomes" id="UP000198518">
    <property type="component" value="Unassembled WGS sequence"/>
</dbReference>
<dbReference type="InterPro" id="IPR032466">
    <property type="entry name" value="Metal_Hydrolase"/>
</dbReference>
<organism evidence="2 3">
    <name type="scientific">Halobacterium jilantaiense</name>
    <dbReference type="NCBI Taxonomy" id="355548"/>
    <lineage>
        <taxon>Archaea</taxon>
        <taxon>Methanobacteriati</taxon>
        <taxon>Methanobacteriota</taxon>
        <taxon>Stenosarchaea group</taxon>
        <taxon>Halobacteria</taxon>
        <taxon>Halobacteriales</taxon>
        <taxon>Halobacteriaceae</taxon>
        <taxon>Halobacterium</taxon>
    </lineage>
</organism>
<dbReference type="InterPro" id="IPR011059">
    <property type="entry name" value="Metal-dep_hydrolase_composite"/>
</dbReference>
<dbReference type="InterPro" id="IPR051781">
    <property type="entry name" value="Metallo-dep_Hydrolase"/>
</dbReference>
<evidence type="ECO:0000313" key="3">
    <source>
        <dbReference type="Proteomes" id="UP000198518"/>
    </source>
</evidence>
<dbReference type="Pfam" id="PF01979">
    <property type="entry name" value="Amidohydro_1"/>
    <property type="match status" value="1"/>
</dbReference>
<sequence length="407" mass="43569">MRVFDTGRLVDGRRDDAVEDARLVVDDGEVVDAGPREHVDAPADADRESLPDATIVPGFVDAHVHLQGARSMNIEDWLATPDSEAAARATTDLRRLVDAGFTSARDLGSSVGLGLRAAVRDGEVPGPRVFTSGRAISQTAGHGDVHGVPHERVADGTPLSTLADGPAECRKEARKRLREGVDCLKVMTTGGVLSQRDTPDVRQFTDDEIAAMTQEAERVGVQVASHAQGADGIVAALRNGVDTIEHGFHLDDRGLDLLAERDATFVPTLAIMHRITERGDDYGVPEWGLEKSRAARESHLDAVERAYEAGVPVAAGTDFMGPELVPHGENALEMELFVDEIGMTEMEAIQAGTRVSARTLPRDDVGTLEADQRADFAVLSGDPLADISAVRDVEATYVDGERVDGYS</sequence>
<dbReference type="PANTHER" id="PTHR43135">
    <property type="entry name" value="ALPHA-D-RIBOSE 1-METHYLPHOSPHONATE 5-TRIPHOSPHATE DIPHOSPHATASE"/>
    <property type="match status" value="1"/>
</dbReference>
<dbReference type="InterPro" id="IPR057744">
    <property type="entry name" value="OTAase-like"/>
</dbReference>
<accession>A0A1I0NAJ8</accession>
<proteinExistence type="predicted"/>
<gene>
    <name evidence="2" type="ORF">SAMN04487945_0685</name>
</gene>
<dbReference type="InterPro" id="IPR006680">
    <property type="entry name" value="Amidohydro-rel"/>
</dbReference>
<name>A0A1I0NAJ8_9EURY</name>
<dbReference type="PANTHER" id="PTHR43135:SF3">
    <property type="entry name" value="ALPHA-D-RIBOSE 1-METHYLPHOSPHONATE 5-TRIPHOSPHATE DIPHOSPHATASE"/>
    <property type="match status" value="1"/>
</dbReference>
<dbReference type="OrthoDB" id="24954at2157"/>
<reference evidence="2 3" key="1">
    <citation type="submission" date="2016-10" db="EMBL/GenBank/DDBJ databases">
        <authorList>
            <person name="de Groot N.N."/>
        </authorList>
    </citation>
    <scope>NUCLEOTIDE SEQUENCE [LARGE SCALE GENOMIC DNA]</scope>
    <source>
        <strain evidence="2 3">CGMCC 1.5337</strain>
    </source>
</reference>
<dbReference type="Gene3D" id="2.30.40.10">
    <property type="entry name" value="Urease, subunit C, domain 1"/>
    <property type="match status" value="1"/>
</dbReference>
<dbReference type="SUPFAM" id="SSF51338">
    <property type="entry name" value="Composite domain of metallo-dependent hydrolases"/>
    <property type="match status" value="1"/>
</dbReference>
<dbReference type="STRING" id="355548.SAMN04487945_0685"/>